<dbReference type="PANTHER" id="PTHR32071:SF57">
    <property type="entry name" value="C4-DICARBOXYLATE TRANSPORT TRANSCRIPTIONAL REGULATORY PROTEIN DCTD"/>
    <property type="match status" value="1"/>
</dbReference>
<evidence type="ECO:0000256" key="7">
    <source>
        <dbReference type="SAM" id="Coils"/>
    </source>
</evidence>
<evidence type="ECO:0000259" key="9">
    <source>
        <dbReference type="PROSITE" id="PS50112"/>
    </source>
</evidence>
<keyword evidence="2" id="KW-0058">Aromatic hydrocarbons catabolism</keyword>
<evidence type="ECO:0000256" key="1">
    <source>
        <dbReference type="ARBA" id="ARBA00022741"/>
    </source>
</evidence>
<dbReference type="InterPro" id="IPR030828">
    <property type="entry name" value="HTH_TyrR"/>
</dbReference>
<dbReference type="InterPro" id="IPR000700">
    <property type="entry name" value="PAS-assoc_C"/>
</dbReference>
<dbReference type="SMART" id="SM00091">
    <property type="entry name" value="PAS"/>
    <property type="match status" value="2"/>
</dbReference>
<dbReference type="InterPro" id="IPR003593">
    <property type="entry name" value="AAA+_ATPase"/>
</dbReference>
<sequence length="707" mass="80608">MISVIFTKGNIRPIHTVDSDATDAEVINVLQRHKERFLFIRDDKELLGYIRAKDIKEEGASSDLFAAMIPLDSVYSVTGDQEVPDWFQLMGEDVVLIRDNAGKTCGYLRRDDILLELLRQDESNHVFRTILSSIPMGIFVVNQKGEIIHYNDAGLRMIKREKGEVKNRQAGDIFETETIERVFSTGETVLNQLHVTPSVGILADYSPILDEDQEVKGLIIVVQDLPMLEQMAMELDTVKNLNKDLRAILSTVYDEILVVNPEGELLRVNESRISGFWEGDLNRLIGKNLVELEKQGLFKPSVARMVLERKRKVSVVQETRRGRKVLAVGNPVFDENGELDRIVIASRDITETSQLRNELKEMKRLSEQYKKELNHLKTKESLSRNMIYCSPKIERIMRDIEKVAQYSSTVLLTGESGVGKEVFAKAIHRLGPRSQKPFLKINCGAIPENLLESELFGYEKGAFTGADPKGKTGYFRQADQGVLFLDEIGELPLSLQVKLLRVLQEREVTPVGGIRSIPVDVQIVAATNRNLEQMVEEGDFREDLFYRLSVIPLHVPPLRERPEDVPPLAYHFLQNWNQQYECHIQLAPDALNLLEAYPWPGNVRELQNVIERAAVTTDKEMIAADHIFHLLQWKKPSVKRKPMITNVMPLQETLNEVEEQLILLAMERYKTTTRAAKMLGVSQSSVSRKYQKILQKEAARKEEGARF</sequence>
<feature type="domain" description="Sigma-54 factor interaction" evidence="8">
    <location>
        <begin position="386"/>
        <end position="615"/>
    </location>
</feature>
<dbReference type="GO" id="GO:0006355">
    <property type="term" value="P:regulation of DNA-templated transcription"/>
    <property type="evidence" value="ECO:0007669"/>
    <property type="project" value="InterPro"/>
</dbReference>
<dbReference type="SUPFAM" id="SSF46689">
    <property type="entry name" value="Homeodomain-like"/>
    <property type="match status" value="1"/>
</dbReference>
<dbReference type="SUPFAM" id="SSF52540">
    <property type="entry name" value="P-loop containing nucleoside triphosphate hydrolases"/>
    <property type="match status" value="1"/>
</dbReference>
<name>A0A235BA51_9BACL</name>
<dbReference type="CDD" id="cd00009">
    <property type="entry name" value="AAA"/>
    <property type="match status" value="1"/>
</dbReference>
<dbReference type="EMBL" id="NOWF01000002">
    <property type="protein sequence ID" value="OYD09188.1"/>
    <property type="molecule type" value="Genomic_DNA"/>
</dbReference>
<evidence type="ECO:0000256" key="5">
    <source>
        <dbReference type="ARBA" id="ARBA00023163"/>
    </source>
</evidence>
<comment type="caution">
    <text evidence="11">The sequence shown here is derived from an EMBL/GenBank/DDBJ whole genome shotgun (WGS) entry which is preliminary data.</text>
</comment>
<dbReference type="Pfam" id="PF00571">
    <property type="entry name" value="CBS"/>
    <property type="match status" value="1"/>
</dbReference>
<evidence type="ECO:0000256" key="4">
    <source>
        <dbReference type="ARBA" id="ARBA00023015"/>
    </source>
</evidence>
<dbReference type="Gene3D" id="1.10.8.60">
    <property type="match status" value="1"/>
</dbReference>
<dbReference type="Pfam" id="PF13426">
    <property type="entry name" value="PAS_9"/>
    <property type="match status" value="1"/>
</dbReference>
<keyword evidence="3" id="KW-0067">ATP-binding</keyword>
<dbReference type="Gene3D" id="1.10.10.60">
    <property type="entry name" value="Homeodomain-like"/>
    <property type="match status" value="1"/>
</dbReference>
<evidence type="ECO:0000259" key="8">
    <source>
        <dbReference type="PROSITE" id="PS50045"/>
    </source>
</evidence>
<proteinExistence type="predicted"/>
<gene>
    <name evidence="11" type="ORF">CHM34_04640</name>
</gene>
<dbReference type="RefSeq" id="WP_094263537.1">
    <property type="nucleotide sequence ID" value="NZ_NOWF01000002.1"/>
</dbReference>
<keyword evidence="4" id="KW-0805">Transcription regulation</keyword>
<dbReference type="SUPFAM" id="SSF54631">
    <property type="entry name" value="CBS-domain pair"/>
    <property type="match status" value="1"/>
</dbReference>
<evidence type="ECO:0000259" key="10">
    <source>
        <dbReference type="PROSITE" id="PS50113"/>
    </source>
</evidence>
<dbReference type="AlphaFoldDB" id="A0A235BA51"/>
<dbReference type="InterPro" id="IPR025944">
    <property type="entry name" value="Sigma_54_int_dom_CS"/>
</dbReference>
<dbReference type="GO" id="GO:0003677">
    <property type="term" value="F:DNA binding"/>
    <property type="evidence" value="ECO:0007669"/>
    <property type="project" value="UniProtKB-KW"/>
</dbReference>
<keyword evidence="1" id="KW-0547">Nucleotide-binding</keyword>
<dbReference type="InterPro" id="IPR013656">
    <property type="entry name" value="PAS_4"/>
</dbReference>
<keyword evidence="7" id="KW-0175">Coiled coil</keyword>
<evidence type="ECO:0000256" key="3">
    <source>
        <dbReference type="ARBA" id="ARBA00022840"/>
    </source>
</evidence>
<dbReference type="NCBIfam" id="TIGR00229">
    <property type="entry name" value="sensory_box"/>
    <property type="match status" value="1"/>
</dbReference>
<dbReference type="Gene3D" id="3.30.450.20">
    <property type="entry name" value="PAS domain"/>
    <property type="match status" value="2"/>
</dbReference>
<dbReference type="InterPro" id="IPR027417">
    <property type="entry name" value="P-loop_NTPase"/>
</dbReference>
<accession>A0A235BA51</accession>
<dbReference type="SUPFAM" id="SSF55785">
    <property type="entry name" value="PYP-like sensor domain (PAS domain)"/>
    <property type="match status" value="2"/>
</dbReference>
<dbReference type="Pfam" id="PF08448">
    <property type="entry name" value="PAS_4"/>
    <property type="match status" value="1"/>
</dbReference>
<dbReference type="PROSITE" id="PS00688">
    <property type="entry name" value="SIGMA54_INTERACT_3"/>
    <property type="match status" value="1"/>
</dbReference>
<dbReference type="PROSITE" id="PS50045">
    <property type="entry name" value="SIGMA54_INTERACT_4"/>
    <property type="match status" value="1"/>
</dbReference>
<feature type="coiled-coil region" evidence="7">
    <location>
        <begin position="352"/>
        <end position="379"/>
    </location>
</feature>
<organism evidence="11 12">
    <name type="scientific">Paludifilum halophilum</name>
    <dbReference type="NCBI Taxonomy" id="1642702"/>
    <lineage>
        <taxon>Bacteria</taxon>
        <taxon>Bacillati</taxon>
        <taxon>Bacillota</taxon>
        <taxon>Bacilli</taxon>
        <taxon>Bacillales</taxon>
        <taxon>Thermoactinomycetaceae</taxon>
        <taxon>Paludifilum</taxon>
    </lineage>
</organism>
<evidence type="ECO:0000256" key="6">
    <source>
        <dbReference type="ARBA" id="ARBA00029500"/>
    </source>
</evidence>
<dbReference type="InterPro" id="IPR009057">
    <property type="entry name" value="Homeodomain-like_sf"/>
</dbReference>
<dbReference type="CDD" id="cd00130">
    <property type="entry name" value="PAS"/>
    <property type="match status" value="1"/>
</dbReference>
<evidence type="ECO:0000313" key="11">
    <source>
        <dbReference type="EMBL" id="OYD09188.1"/>
    </source>
</evidence>
<dbReference type="PROSITE" id="PS50112">
    <property type="entry name" value="PAS"/>
    <property type="match status" value="1"/>
</dbReference>
<feature type="domain" description="PAS" evidence="9">
    <location>
        <begin position="123"/>
        <end position="193"/>
    </location>
</feature>
<dbReference type="InterPro" id="IPR058031">
    <property type="entry name" value="AAA_lid_NorR"/>
</dbReference>
<evidence type="ECO:0000256" key="2">
    <source>
        <dbReference type="ARBA" id="ARBA00022797"/>
    </source>
</evidence>
<dbReference type="SMART" id="SM00382">
    <property type="entry name" value="AAA"/>
    <property type="match status" value="1"/>
</dbReference>
<dbReference type="Gene3D" id="3.10.580.10">
    <property type="entry name" value="CBS-domain"/>
    <property type="match status" value="1"/>
</dbReference>
<dbReference type="Pfam" id="PF25601">
    <property type="entry name" value="AAA_lid_14"/>
    <property type="match status" value="1"/>
</dbReference>
<dbReference type="InterPro" id="IPR000014">
    <property type="entry name" value="PAS"/>
</dbReference>
<dbReference type="PROSITE" id="PS50113">
    <property type="entry name" value="PAC"/>
    <property type="match status" value="1"/>
</dbReference>
<protein>
    <recommendedName>
        <fullName evidence="6">HTH-type transcriptional regulatory protein TyrR</fullName>
    </recommendedName>
</protein>
<evidence type="ECO:0000313" key="12">
    <source>
        <dbReference type="Proteomes" id="UP000215459"/>
    </source>
</evidence>
<dbReference type="PROSITE" id="PS00675">
    <property type="entry name" value="SIGMA54_INTERACT_1"/>
    <property type="match status" value="1"/>
</dbReference>
<dbReference type="InterPro" id="IPR000644">
    <property type="entry name" value="CBS_dom"/>
</dbReference>
<dbReference type="InterPro" id="IPR046342">
    <property type="entry name" value="CBS_dom_sf"/>
</dbReference>
<dbReference type="Gene3D" id="3.40.50.300">
    <property type="entry name" value="P-loop containing nucleotide triphosphate hydrolases"/>
    <property type="match status" value="1"/>
</dbReference>
<keyword evidence="12" id="KW-1185">Reference proteome</keyword>
<dbReference type="PANTHER" id="PTHR32071">
    <property type="entry name" value="TRANSCRIPTIONAL REGULATORY PROTEIN"/>
    <property type="match status" value="1"/>
</dbReference>
<reference evidence="11 12" key="1">
    <citation type="submission" date="2017-07" db="EMBL/GenBank/DDBJ databases">
        <title>The genome sequence of Paludifilum halophilum highlights mechanisms for microbial adaptation to high salt environemnts.</title>
        <authorList>
            <person name="Belbahri L."/>
        </authorList>
    </citation>
    <scope>NUCLEOTIDE SEQUENCE [LARGE SCALE GENOMIC DNA]</scope>
    <source>
        <strain evidence="11 12">DSM 102817</strain>
    </source>
</reference>
<dbReference type="InterPro" id="IPR025662">
    <property type="entry name" value="Sigma_54_int_dom_ATP-bd_1"/>
</dbReference>
<dbReference type="Pfam" id="PF18024">
    <property type="entry name" value="HTH_50"/>
    <property type="match status" value="1"/>
</dbReference>
<keyword evidence="5" id="KW-0804">Transcription</keyword>
<feature type="domain" description="PAC" evidence="10">
    <location>
        <begin position="309"/>
        <end position="361"/>
    </location>
</feature>
<dbReference type="FunFam" id="3.40.50.300:FF:000006">
    <property type="entry name" value="DNA-binding transcriptional regulator NtrC"/>
    <property type="match status" value="1"/>
</dbReference>
<dbReference type="OrthoDB" id="9771372at2"/>
<dbReference type="Pfam" id="PF00158">
    <property type="entry name" value="Sigma54_activat"/>
    <property type="match status" value="1"/>
</dbReference>
<dbReference type="InterPro" id="IPR002078">
    <property type="entry name" value="Sigma_54_int"/>
</dbReference>
<dbReference type="InterPro" id="IPR035965">
    <property type="entry name" value="PAS-like_dom_sf"/>
</dbReference>
<dbReference type="Proteomes" id="UP000215459">
    <property type="component" value="Unassembled WGS sequence"/>
</dbReference>
<dbReference type="GO" id="GO:0005524">
    <property type="term" value="F:ATP binding"/>
    <property type="evidence" value="ECO:0007669"/>
    <property type="project" value="UniProtKB-KW"/>
</dbReference>